<dbReference type="EMBL" id="GBXM01096132">
    <property type="protein sequence ID" value="JAH12445.1"/>
    <property type="molecule type" value="Transcribed_RNA"/>
</dbReference>
<accession>A0A0E9Q7Y5</accession>
<evidence type="ECO:0000313" key="1">
    <source>
        <dbReference type="EMBL" id="JAH12445.1"/>
    </source>
</evidence>
<sequence length="46" mass="5317">MHWICRHGSDMNALLHIPLKTGLKRTSNILVTLRSQTGLCCHQRYI</sequence>
<dbReference type="EMBL" id="GBXM01100249">
    <property type="protein sequence ID" value="JAH08328.1"/>
    <property type="molecule type" value="Transcribed_RNA"/>
</dbReference>
<reference evidence="1" key="1">
    <citation type="submission" date="2014-11" db="EMBL/GenBank/DDBJ databases">
        <authorList>
            <person name="Amaro Gonzalez C."/>
        </authorList>
    </citation>
    <scope>NUCLEOTIDE SEQUENCE</scope>
</reference>
<dbReference type="AlphaFoldDB" id="A0A0E9Q7Y5"/>
<reference evidence="1" key="2">
    <citation type="journal article" date="2015" name="Fish Shellfish Immunol.">
        <title>Early steps in the European eel (Anguilla anguilla)-Vibrio vulnificus interaction in the gills: Role of the RtxA13 toxin.</title>
        <authorList>
            <person name="Callol A."/>
            <person name="Pajuelo D."/>
            <person name="Ebbesson L."/>
            <person name="Teles M."/>
            <person name="MacKenzie S."/>
            <person name="Amaro C."/>
        </authorList>
    </citation>
    <scope>NUCLEOTIDE SEQUENCE</scope>
</reference>
<name>A0A0E9Q7Y5_ANGAN</name>
<protein>
    <submittedName>
        <fullName evidence="1">Uncharacterized protein</fullName>
    </submittedName>
</protein>
<organism evidence="1">
    <name type="scientific">Anguilla anguilla</name>
    <name type="common">European freshwater eel</name>
    <name type="synonym">Muraena anguilla</name>
    <dbReference type="NCBI Taxonomy" id="7936"/>
    <lineage>
        <taxon>Eukaryota</taxon>
        <taxon>Metazoa</taxon>
        <taxon>Chordata</taxon>
        <taxon>Craniata</taxon>
        <taxon>Vertebrata</taxon>
        <taxon>Euteleostomi</taxon>
        <taxon>Actinopterygii</taxon>
        <taxon>Neopterygii</taxon>
        <taxon>Teleostei</taxon>
        <taxon>Anguilliformes</taxon>
        <taxon>Anguillidae</taxon>
        <taxon>Anguilla</taxon>
    </lineage>
</organism>
<proteinExistence type="predicted"/>